<evidence type="ECO:0000313" key="2">
    <source>
        <dbReference type="Proteomes" id="UP001151760"/>
    </source>
</evidence>
<sequence>MNLCLKQVSMNPQSKSTSLDMLSIIEELCNQIVKMTVSAVGRENGKTAVKPQAGYIGRPKDMVGTKSPNIMDYPQGLYRTKIVGSGC</sequence>
<dbReference type="EMBL" id="BQNB010019077">
    <property type="protein sequence ID" value="GJT81376.1"/>
    <property type="molecule type" value="Genomic_DNA"/>
</dbReference>
<keyword evidence="2" id="KW-1185">Reference proteome</keyword>
<organism evidence="1 2">
    <name type="scientific">Tanacetum coccineum</name>
    <dbReference type="NCBI Taxonomy" id="301880"/>
    <lineage>
        <taxon>Eukaryota</taxon>
        <taxon>Viridiplantae</taxon>
        <taxon>Streptophyta</taxon>
        <taxon>Embryophyta</taxon>
        <taxon>Tracheophyta</taxon>
        <taxon>Spermatophyta</taxon>
        <taxon>Magnoliopsida</taxon>
        <taxon>eudicotyledons</taxon>
        <taxon>Gunneridae</taxon>
        <taxon>Pentapetalae</taxon>
        <taxon>asterids</taxon>
        <taxon>campanulids</taxon>
        <taxon>Asterales</taxon>
        <taxon>Asteraceae</taxon>
        <taxon>Asteroideae</taxon>
        <taxon>Anthemideae</taxon>
        <taxon>Anthemidinae</taxon>
        <taxon>Tanacetum</taxon>
    </lineage>
</organism>
<reference evidence="1" key="1">
    <citation type="journal article" date="2022" name="Int. J. Mol. Sci.">
        <title>Draft Genome of Tanacetum Coccineum: Genomic Comparison of Closely Related Tanacetum-Family Plants.</title>
        <authorList>
            <person name="Yamashiro T."/>
            <person name="Shiraishi A."/>
            <person name="Nakayama K."/>
            <person name="Satake H."/>
        </authorList>
    </citation>
    <scope>NUCLEOTIDE SEQUENCE</scope>
</reference>
<proteinExistence type="predicted"/>
<comment type="caution">
    <text evidence="1">The sequence shown here is derived from an EMBL/GenBank/DDBJ whole genome shotgun (WGS) entry which is preliminary data.</text>
</comment>
<reference evidence="1" key="2">
    <citation type="submission" date="2022-01" db="EMBL/GenBank/DDBJ databases">
        <authorList>
            <person name="Yamashiro T."/>
            <person name="Shiraishi A."/>
            <person name="Satake H."/>
            <person name="Nakayama K."/>
        </authorList>
    </citation>
    <scope>NUCLEOTIDE SEQUENCE</scope>
</reference>
<name>A0ABQ5H0G5_9ASTR</name>
<accession>A0ABQ5H0G5</accession>
<evidence type="ECO:0000313" key="1">
    <source>
        <dbReference type="EMBL" id="GJT81376.1"/>
    </source>
</evidence>
<gene>
    <name evidence="1" type="ORF">Tco_1055718</name>
</gene>
<dbReference type="Proteomes" id="UP001151760">
    <property type="component" value="Unassembled WGS sequence"/>
</dbReference>
<protein>
    <submittedName>
        <fullName evidence="1">Uncharacterized protein</fullName>
    </submittedName>
</protein>